<evidence type="ECO:0000256" key="1">
    <source>
        <dbReference type="SAM" id="Phobius"/>
    </source>
</evidence>
<evidence type="ECO:0000313" key="3">
    <source>
        <dbReference type="Proteomes" id="UP000008068"/>
    </source>
</evidence>
<dbReference type="AlphaFoldDB" id="G0ML42"/>
<keyword evidence="3" id="KW-1185">Reference proteome</keyword>
<sequence>MEMRIEKMESKIRGIMNVYGILSFLLFGWQTNVMIHCRFLISSMDRFHCVWECPCVEEVKKQTAVFIDVIFLFQIICLISSFLLIIASCAMMLGVSSKSETLIIPWFACMISSMFASLIYCILWWCGDIYCVAVVIQYYGDITSASKKGIPLEEQQNLENLLKSDVVAESNAVCPQHTNQLISLEN</sequence>
<feature type="transmembrane region" description="Helical" evidence="1">
    <location>
        <begin position="69"/>
        <end position="95"/>
    </location>
</feature>
<dbReference type="PANTHER" id="PTHR36694:SF11">
    <property type="entry name" value="LP21121P-RELATED"/>
    <property type="match status" value="1"/>
</dbReference>
<protein>
    <submittedName>
        <fullName evidence="2">Uncharacterized protein</fullName>
    </submittedName>
</protein>
<proteinExistence type="predicted"/>
<evidence type="ECO:0000313" key="2">
    <source>
        <dbReference type="EMBL" id="EGT34779.1"/>
    </source>
</evidence>
<dbReference type="InParanoid" id="G0ML42"/>
<keyword evidence="1" id="KW-0472">Membrane</keyword>
<accession>G0ML42</accession>
<organism evidence="3">
    <name type="scientific">Caenorhabditis brenneri</name>
    <name type="common">Nematode worm</name>
    <dbReference type="NCBI Taxonomy" id="135651"/>
    <lineage>
        <taxon>Eukaryota</taxon>
        <taxon>Metazoa</taxon>
        <taxon>Ecdysozoa</taxon>
        <taxon>Nematoda</taxon>
        <taxon>Chromadorea</taxon>
        <taxon>Rhabditida</taxon>
        <taxon>Rhabditina</taxon>
        <taxon>Rhabditomorpha</taxon>
        <taxon>Rhabditoidea</taxon>
        <taxon>Rhabditidae</taxon>
        <taxon>Peloderinae</taxon>
        <taxon>Caenorhabditis</taxon>
    </lineage>
</organism>
<dbReference type="EMBL" id="GL379799">
    <property type="protein sequence ID" value="EGT34779.1"/>
    <property type="molecule type" value="Genomic_DNA"/>
</dbReference>
<feature type="transmembrane region" description="Helical" evidence="1">
    <location>
        <begin position="12"/>
        <end position="29"/>
    </location>
</feature>
<name>G0ML42_CAEBE</name>
<feature type="transmembrane region" description="Helical" evidence="1">
    <location>
        <begin position="102"/>
        <end position="125"/>
    </location>
</feature>
<keyword evidence="1" id="KW-0812">Transmembrane</keyword>
<dbReference type="HOGENOM" id="CLU_1455616_0_0_1"/>
<reference evidence="3" key="1">
    <citation type="submission" date="2011-07" db="EMBL/GenBank/DDBJ databases">
        <authorList>
            <consortium name="Caenorhabditis brenneri Sequencing and Analysis Consortium"/>
            <person name="Wilson R.K."/>
        </authorList>
    </citation>
    <scope>NUCLEOTIDE SEQUENCE [LARGE SCALE GENOMIC DNA]</scope>
    <source>
        <strain evidence="3">PB2801</strain>
    </source>
</reference>
<dbReference type="Proteomes" id="UP000008068">
    <property type="component" value="Unassembled WGS sequence"/>
</dbReference>
<keyword evidence="1" id="KW-1133">Transmembrane helix</keyword>
<dbReference type="PANTHER" id="PTHR36694">
    <property type="entry name" value="PASIFLORA 1, ISOFORM A-RELATED"/>
    <property type="match status" value="1"/>
</dbReference>
<gene>
    <name evidence="2" type="ORF">CAEBREN_22810</name>
</gene>
<dbReference type="OrthoDB" id="5873673at2759"/>